<dbReference type="InterPro" id="IPR036938">
    <property type="entry name" value="PAP2/HPO_sf"/>
</dbReference>
<dbReference type="Proteomes" id="UP001183607">
    <property type="component" value="Unassembled WGS sequence"/>
</dbReference>
<evidence type="ECO:0000259" key="3">
    <source>
        <dbReference type="SMART" id="SM00014"/>
    </source>
</evidence>
<organism evidence="4 5">
    <name type="scientific">Streptomyces evansiae</name>
    <dbReference type="NCBI Taxonomy" id="3075535"/>
    <lineage>
        <taxon>Bacteria</taxon>
        <taxon>Bacillati</taxon>
        <taxon>Actinomycetota</taxon>
        <taxon>Actinomycetes</taxon>
        <taxon>Kitasatosporales</taxon>
        <taxon>Streptomycetaceae</taxon>
        <taxon>Streptomyces</taxon>
    </lineage>
</organism>
<keyword evidence="2" id="KW-0472">Membrane</keyword>
<dbReference type="SUPFAM" id="SSF48317">
    <property type="entry name" value="Acid phosphatase/Vanadium-dependent haloperoxidase"/>
    <property type="match status" value="1"/>
</dbReference>
<dbReference type="Gene3D" id="1.20.144.10">
    <property type="entry name" value="Phosphatidic acid phosphatase type 2/haloperoxidase"/>
    <property type="match status" value="1"/>
</dbReference>
<evidence type="ECO:0000256" key="2">
    <source>
        <dbReference type="SAM" id="Phobius"/>
    </source>
</evidence>
<dbReference type="RefSeq" id="WP_007820455.1">
    <property type="nucleotide sequence ID" value="NZ_JAVRER010000034.1"/>
</dbReference>
<dbReference type="PANTHER" id="PTHR14969:SF13">
    <property type="entry name" value="AT30094P"/>
    <property type="match status" value="1"/>
</dbReference>
<feature type="transmembrane region" description="Helical" evidence="2">
    <location>
        <begin position="83"/>
        <end position="102"/>
    </location>
</feature>
<sequence length="263" mass="28397">MPLLRRLADRYRRPADRRFGVRLLGAAAVTALGAVPFGLLVVLVETKWQPLHRVDAGAAGRLNRVALDHPAWTSTLRLLSDHVWDPVTLRLAVAALTCWLLYRRAWRLAAWSGVTAVAGGLVGLLVKLAVERARPAFQDPVAHAPGYSFPSGHAMTATTSFAVLVLVLLPFVPRAWRPVCWAVGIVSVVGVCFTRVALGVHWFSDVVGGCLLGLVVVAATAWAFRSWRTDTGHAGEALADGLEPEITDAHPEPDPHESRPARG</sequence>
<feature type="transmembrane region" description="Helical" evidence="2">
    <location>
        <begin position="109"/>
        <end position="130"/>
    </location>
</feature>
<comment type="caution">
    <text evidence="4">The sequence shown here is derived from an EMBL/GenBank/DDBJ whole genome shotgun (WGS) entry which is preliminary data.</text>
</comment>
<feature type="region of interest" description="Disordered" evidence="1">
    <location>
        <begin position="242"/>
        <end position="263"/>
    </location>
</feature>
<proteinExistence type="predicted"/>
<dbReference type="EMBL" id="JAVRER010000034">
    <property type="protein sequence ID" value="MDT0417892.1"/>
    <property type="molecule type" value="Genomic_DNA"/>
</dbReference>
<dbReference type="CDD" id="cd03392">
    <property type="entry name" value="PAP2_like_2"/>
    <property type="match status" value="1"/>
</dbReference>
<feature type="transmembrane region" description="Helical" evidence="2">
    <location>
        <begin position="21"/>
        <end position="44"/>
    </location>
</feature>
<evidence type="ECO:0000313" key="4">
    <source>
        <dbReference type="EMBL" id="MDT0417892.1"/>
    </source>
</evidence>
<evidence type="ECO:0000256" key="1">
    <source>
        <dbReference type="SAM" id="MobiDB-lite"/>
    </source>
</evidence>
<feature type="transmembrane region" description="Helical" evidence="2">
    <location>
        <begin position="206"/>
        <end position="224"/>
    </location>
</feature>
<keyword evidence="2" id="KW-1133">Transmembrane helix</keyword>
<feature type="transmembrane region" description="Helical" evidence="2">
    <location>
        <begin position="150"/>
        <end position="172"/>
    </location>
</feature>
<reference evidence="5" key="1">
    <citation type="submission" date="2023-07" db="EMBL/GenBank/DDBJ databases">
        <title>30 novel species of actinomycetes from the DSMZ collection.</title>
        <authorList>
            <person name="Nouioui I."/>
        </authorList>
    </citation>
    <scope>NUCLEOTIDE SEQUENCE [LARGE SCALE GENOMIC DNA]</scope>
    <source>
        <strain evidence="5">DSM 41982</strain>
    </source>
</reference>
<protein>
    <submittedName>
        <fullName evidence="4">Phosphatase PAP2 family protein</fullName>
    </submittedName>
</protein>
<feature type="transmembrane region" description="Helical" evidence="2">
    <location>
        <begin position="179"/>
        <end position="200"/>
    </location>
</feature>
<dbReference type="SMART" id="SM00014">
    <property type="entry name" value="acidPPc"/>
    <property type="match status" value="1"/>
</dbReference>
<dbReference type="Pfam" id="PF01569">
    <property type="entry name" value="PAP2"/>
    <property type="match status" value="1"/>
</dbReference>
<dbReference type="InterPro" id="IPR000326">
    <property type="entry name" value="PAP2/HPO"/>
</dbReference>
<feature type="compositionally biased region" description="Basic and acidic residues" evidence="1">
    <location>
        <begin position="247"/>
        <end position="263"/>
    </location>
</feature>
<feature type="domain" description="Phosphatidic acid phosphatase type 2/haloperoxidase" evidence="3">
    <location>
        <begin position="109"/>
        <end position="221"/>
    </location>
</feature>
<name>A0ABD5EAT1_9ACTN</name>
<dbReference type="AlphaFoldDB" id="A0ABD5EAT1"/>
<keyword evidence="2" id="KW-0812">Transmembrane</keyword>
<evidence type="ECO:0000313" key="5">
    <source>
        <dbReference type="Proteomes" id="UP001183607"/>
    </source>
</evidence>
<gene>
    <name evidence="4" type="ORF">RM574_20630</name>
</gene>
<accession>A0ABD5EAT1</accession>
<dbReference type="PANTHER" id="PTHR14969">
    <property type="entry name" value="SPHINGOSINE-1-PHOSPHATE PHOSPHOHYDROLASE"/>
    <property type="match status" value="1"/>
</dbReference>